<dbReference type="PANTHER" id="PTHR46401:SF8">
    <property type="entry name" value="BLL6006 PROTEIN"/>
    <property type="match status" value="1"/>
</dbReference>
<dbReference type="Proteomes" id="UP000198864">
    <property type="component" value="Unassembled WGS sequence"/>
</dbReference>
<evidence type="ECO:0000259" key="2">
    <source>
        <dbReference type="Pfam" id="PF00534"/>
    </source>
</evidence>
<dbReference type="AlphaFoldDB" id="A0A1C4XS82"/>
<keyword evidence="1 3" id="KW-0808">Transferase</keyword>
<accession>A0A1C4XS82</accession>
<dbReference type="Gene3D" id="3.40.50.2000">
    <property type="entry name" value="Glycogen Phosphorylase B"/>
    <property type="match status" value="2"/>
</dbReference>
<proteinExistence type="predicted"/>
<dbReference type="STRING" id="285676.GA0070561_3666"/>
<feature type="domain" description="Glycosyl transferase family 1" evidence="2">
    <location>
        <begin position="199"/>
        <end position="353"/>
    </location>
</feature>
<dbReference type="GO" id="GO:0016757">
    <property type="term" value="F:glycosyltransferase activity"/>
    <property type="evidence" value="ECO:0007669"/>
    <property type="project" value="InterPro"/>
</dbReference>
<organism evidence="3 4">
    <name type="scientific">Micromonospora saelicesensis</name>
    <dbReference type="NCBI Taxonomy" id="285676"/>
    <lineage>
        <taxon>Bacteria</taxon>
        <taxon>Bacillati</taxon>
        <taxon>Actinomycetota</taxon>
        <taxon>Actinomycetes</taxon>
        <taxon>Micromonosporales</taxon>
        <taxon>Micromonosporaceae</taxon>
        <taxon>Micromonospora</taxon>
    </lineage>
</organism>
<protein>
    <submittedName>
        <fullName evidence="3">Glycosyltransferase involved in cell wall bisynthesis</fullName>
    </submittedName>
</protein>
<reference evidence="3 4" key="1">
    <citation type="submission" date="2016-06" db="EMBL/GenBank/DDBJ databases">
        <authorList>
            <person name="Kjaerup R.B."/>
            <person name="Dalgaard T.S."/>
            <person name="Juul-Madsen H.R."/>
        </authorList>
    </citation>
    <scope>NUCLEOTIDE SEQUENCE [LARGE SCALE GENOMIC DNA]</scope>
    <source>
        <strain evidence="3 4">DSM 44871</strain>
    </source>
</reference>
<dbReference type="InterPro" id="IPR001296">
    <property type="entry name" value="Glyco_trans_1"/>
</dbReference>
<evidence type="ECO:0000313" key="3">
    <source>
        <dbReference type="EMBL" id="SCF11350.1"/>
    </source>
</evidence>
<name>A0A1C4XS82_9ACTN</name>
<evidence type="ECO:0000313" key="4">
    <source>
        <dbReference type="Proteomes" id="UP000198864"/>
    </source>
</evidence>
<dbReference type="SUPFAM" id="SSF53756">
    <property type="entry name" value="UDP-Glycosyltransferase/glycogen phosphorylase"/>
    <property type="match status" value="1"/>
</dbReference>
<dbReference type="EMBL" id="FMCR01000003">
    <property type="protein sequence ID" value="SCF11350.1"/>
    <property type="molecule type" value="Genomic_DNA"/>
</dbReference>
<dbReference type="Pfam" id="PF00534">
    <property type="entry name" value="Glycos_transf_1"/>
    <property type="match status" value="1"/>
</dbReference>
<gene>
    <name evidence="3" type="ORF">GA0070561_3666</name>
</gene>
<sequence>MRIGVDATSVRPGHSAGIEAFTYGLLNGLADGPHELIVHVLHGTGDEWRQRVPSERIGWSQVRTPLRTDNRIGRLLRRHTPRSAVTSVALRRTVNLVRQWNRSPAAGVDVTVYPFAAVPVHAEPSVIVLHDLRQLQPGLGSPGFAEVIRRNVAAAAAVVVSWPHPYEQAVRAFPEARDKIAMIPLPAFHAARQLPPTEPEPGLLVFPSSTAPLKNHATLLEAMALLPECRVVCPGPLVEPEASRLLARAARPDLRGRVSFPGFVSTEELASLYSRASAVVVPSLWEAASGAMLEAFSWGLPVACADSEPLLAQLEFTGADAAVFAAQDPAALAAAVRRLLQERQHYARASRAAGELLAARTWRDTAVDYVAVLDWVRSGRTGPMPRSSFAQTLLSGGNR</sequence>
<dbReference type="RefSeq" id="WP_091401490.1">
    <property type="nucleotide sequence ID" value="NZ_FMCR01000003.1"/>
</dbReference>
<evidence type="ECO:0000256" key="1">
    <source>
        <dbReference type="ARBA" id="ARBA00022679"/>
    </source>
</evidence>
<dbReference type="PANTHER" id="PTHR46401">
    <property type="entry name" value="GLYCOSYLTRANSFERASE WBBK-RELATED"/>
    <property type="match status" value="1"/>
</dbReference>